<evidence type="ECO:0000313" key="4">
    <source>
        <dbReference type="Proteomes" id="UP000241769"/>
    </source>
</evidence>
<organism evidence="3 4">
    <name type="scientific">Planoprotostelium fungivorum</name>
    <dbReference type="NCBI Taxonomy" id="1890364"/>
    <lineage>
        <taxon>Eukaryota</taxon>
        <taxon>Amoebozoa</taxon>
        <taxon>Evosea</taxon>
        <taxon>Variosea</taxon>
        <taxon>Cavosteliida</taxon>
        <taxon>Cavosteliaceae</taxon>
        <taxon>Planoprotostelium</taxon>
    </lineage>
</organism>
<dbReference type="InParanoid" id="A0A2P6N1Y8"/>
<keyword evidence="4" id="KW-1185">Reference proteome</keyword>
<feature type="compositionally biased region" description="Basic and acidic residues" evidence="1">
    <location>
        <begin position="229"/>
        <end position="239"/>
    </location>
</feature>
<reference evidence="3 4" key="1">
    <citation type="journal article" date="2018" name="Genome Biol. Evol.">
        <title>Multiple Roots of Fruiting Body Formation in Amoebozoa.</title>
        <authorList>
            <person name="Hillmann F."/>
            <person name="Forbes G."/>
            <person name="Novohradska S."/>
            <person name="Ferling I."/>
            <person name="Riege K."/>
            <person name="Groth M."/>
            <person name="Westermann M."/>
            <person name="Marz M."/>
            <person name="Spaller T."/>
            <person name="Winckler T."/>
            <person name="Schaap P."/>
            <person name="Glockner G."/>
        </authorList>
    </citation>
    <scope>NUCLEOTIDE SEQUENCE [LARGE SCALE GENOMIC DNA]</scope>
    <source>
        <strain evidence="3 4">Jena</strain>
    </source>
</reference>
<feature type="compositionally biased region" description="Basic and acidic residues" evidence="1">
    <location>
        <begin position="173"/>
        <end position="195"/>
    </location>
</feature>
<feature type="region of interest" description="Disordered" evidence="1">
    <location>
        <begin position="144"/>
        <end position="239"/>
    </location>
</feature>
<proteinExistence type="predicted"/>
<feature type="domain" description="C2 NT-type" evidence="2">
    <location>
        <begin position="62"/>
        <end position="137"/>
    </location>
</feature>
<accession>A0A2P6N1Y8</accession>
<evidence type="ECO:0000256" key="1">
    <source>
        <dbReference type="SAM" id="MobiDB-lite"/>
    </source>
</evidence>
<protein>
    <recommendedName>
        <fullName evidence="2">C2 NT-type domain-containing protein</fullName>
    </recommendedName>
</protein>
<evidence type="ECO:0000313" key="3">
    <source>
        <dbReference type="EMBL" id="PRP77972.1"/>
    </source>
</evidence>
<gene>
    <name evidence="3" type="ORF">PROFUN_14076</name>
</gene>
<comment type="caution">
    <text evidence="3">The sequence shown here is derived from an EMBL/GenBank/DDBJ whole genome shotgun (WGS) entry which is preliminary data.</text>
</comment>
<dbReference type="InterPro" id="IPR019448">
    <property type="entry name" value="NT-C2"/>
</dbReference>
<dbReference type="Pfam" id="PF10358">
    <property type="entry name" value="NT-C2"/>
    <property type="match status" value="1"/>
</dbReference>
<sequence>MFKKKAENVLKIRFDMKEGTLSGIPDTVFTKELWLEVNTKKEILEGTHLKGASMVHISDMAITVELDQGKDKTFEKKNIKLSLMTEGKKPNSQIAKAKLNLASFADPGASKREILTLITKDKREMNLSFKIDATLLSINGKKVVTKPNASTPKGSRGNSLASSLQNVPFYNPNEDKKSSEDQFHSEKNEERKKEGGEEDDPVMSIEEALSSSDATPLNRSVALSKPIKPIRESQDSDHQ</sequence>
<dbReference type="EMBL" id="MDYQ01000249">
    <property type="protein sequence ID" value="PRP77972.1"/>
    <property type="molecule type" value="Genomic_DNA"/>
</dbReference>
<feature type="compositionally biased region" description="Polar residues" evidence="1">
    <location>
        <begin position="209"/>
        <end position="218"/>
    </location>
</feature>
<name>A0A2P6N1Y8_9EUKA</name>
<evidence type="ECO:0000259" key="2">
    <source>
        <dbReference type="Pfam" id="PF10358"/>
    </source>
</evidence>
<feature type="non-terminal residue" evidence="3">
    <location>
        <position position="239"/>
    </location>
</feature>
<dbReference type="AlphaFoldDB" id="A0A2P6N1Y8"/>
<feature type="compositionally biased region" description="Polar residues" evidence="1">
    <location>
        <begin position="147"/>
        <end position="168"/>
    </location>
</feature>
<dbReference type="Proteomes" id="UP000241769">
    <property type="component" value="Unassembled WGS sequence"/>
</dbReference>